<accession>A0A4C1X863</accession>
<keyword evidence="3" id="KW-1185">Reference proteome</keyword>
<sequence length="109" mass="13076">MGYRLKCHRRKNKSKQKKIKKPRITGVDKQKSKRTFFNYSEADLQKALELVKNGSAIAAASDKWIEVMEAKEEEENAEKERKRLIQLKRQEKREQEKVRREKEKETNKD</sequence>
<organism evidence="2 3">
    <name type="scientific">Eumeta variegata</name>
    <name type="common">Bagworm moth</name>
    <name type="synonym">Eumeta japonica</name>
    <dbReference type="NCBI Taxonomy" id="151549"/>
    <lineage>
        <taxon>Eukaryota</taxon>
        <taxon>Metazoa</taxon>
        <taxon>Ecdysozoa</taxon>
        <taxon>Arthropoda</taxon>
        <taxon>Hexapoda</taxon>
        <taxon>Insecta</taxon>
        <taxon>Pterygota</taxon>
        <taxon>Neoptera</taxon>
        <taxon>Endopterygota</taxon>
        <taxon>Lepidoptera</taxon>
        <taxon>Glossata</taxon>
        <taxon>Ditrysia</taxon>
        <taxon>Tineoidea</taxon>
        <taxon>Psychidae</taxon>
        <taxon>Oiketicinae</taxon>
        <taxon>Eumeta</taxon>
    </lineage>
</organism>
<gene>
    <name evidence="2" type="ORF">EVAR_34551_1</name>
</gene>
<evidence type="ECO:0000256" key="1">
    <source>
        <dbReference type="SAM" id="MobiDB-lite"/>
    </source>
</evidence>
<feature type="region of interest" description="Disordered" evidence="1">
    <location>
        <begin position="90"/>
        <end position="109"/>
    </location>
</feature>
<evidence type="ECO:0000313" key="3">
    <source>
        <dbReference type="Proteomes" id="UP000299102"/>
    </source>
</evidence>
<feature type="compositionally biased region" description="Basic residues" evidence="1">
    <location>
        <begin position="1"/>
        <end position="23"/>
    </location>
</feature>
<dbReference type="AlphaFoldDB" id="A0A4C1X863"/>
<dbReference type="EMBL" id="BGZK01000738">
    <property type="protein sequence ID" value="GBP58549.1"/>
    <property type="molecule type" value="Genomic_DNA"/>
</dbReference>
<reference evidence="2 3" key="1">
    <citation type="journal article" date="2019" name="Commun. Biol.">
        <title>The bagworm genome reveals a unique fibroin gene that provides high tensile strength.</title>
        <authorList>
            <person name="Kono N."/>
            <person name="Nakamura H."/>
            <person name="Ohtoshi R."/>
            <person name="Tomita M."/>
            <person name="Numata K."/>
            <person name="Arakawa K."/>
        </authorList>
    </citation>
    <scope>NUCLEOTIDE SEQUENCE [LARGE SCALE GENOMIC DNA]</scope>
</reference>
<dbReference type="Proteomes" id="UP000299102">
    <property type="component" value="Unassembled WGS sequence"/>
</dbReference>
<comment type="caution">
    <text evidence="2">The sequence shown here is derived from an EMBL/GenBank/DDBJ whole genome shotgun (WGS) entry which is preliminary data.</text>
</comment>
<feature type="region of interest" description="Disordered" evidence="1">
    <location>
        <begin position="1"/>
        <end position="27"/>
    </location>
</feature>
<evidence type="ECO:0000313" key="2">
    <source>
        <dbReference type="EMBL" id="GBP58549.1"/>
    </source>
</evidence>
<protein>
    <submittedName>
        <fullName evidence="2">Uncharacterized protein</fullName>
    </submittedName>
</protein>
<proteinExistence type="predicted"/>
<name>A0A4C1X863_EUMVA</name>